<dbReference type="InterPro" id="IPR011765">
    <property type="entry name" value="Pept_M16_N"/>
</dbReference>
<sequence length="427" mass="48143">MLDRTVAPAIQKISSIQLPVADITALPNGARLHCLYNYNQPVLKLEIVFKAGKWYEQSPGVSYFTSKLLLEGTRNYTAKQIADMIAYYGASLECNHGFDRATLTLYCLAKHLLNLLPLLQDVITQPTFPENEFLLLKKRTLQNISIEKQKNTYLATKLLTESIFGGSHPYVAGLDEAVIENVSLDQVQHFFQTNFSLAGTEIFFSGAVEPEATAGLVAMFNQIALNNLLVPVVNHSLSYKPQAHYLERLDQIQTTVRMGSIWPLMHEADFSELLLLNKILGGYFGSRLMKNIREDKGFTYGIFSTVSAKENATLFYIGTDVNYENSGRTVEEILKEINLLQNDLVPDEELDAVRNYTIGKFINDTNNIFDQVDKYKSLILHNLPVTYYSDYLQRISEVSAERLIELAQQYLNPATLTTVLAGKEVRA</sequence>
<dbReference type="GO" id="GO:0046872">
    <property type="term" value="F:metal ion binding"/>
    <property type="evidence" value="ECO:0007669"/>
    <property type="project" value="InterPro"/>
</dbReference>
<dbReference type="SUPFAM" id="SSF63411">
    <property type="entry name" value="LuxS/MPP-like metallohydrolase"/>
    <property type="match status" value="2"/>
</dbReference>
<accession>A0A5M6DLZ0</accession>
<dbReference type="InterPro" id="IPR050361">
    <property type="entry name" value="MPP/UQCRC_Complex"/>
</dbReference>
<dbReference type="Pfam" id="PF00675">
    <property type="entry name" value="Peptidase_M16"/>
    <property type="match status" value="1"/>
</dbReference>
<proteinExistence type="predicted"/>
<reference evidence="3 4" key="1">
    <citation type="submission" date="2019-09" db="EMBL/GenBank/DDBJ databases">
        <title>Genome sequence and assembly of Adhaeribacter sp.</title>
        <authorList>
            <person name="Chhetri G."/>
        </authorList>
    </citation>
    <scope>NUCLEOTIDE SEQUENCE [LARGE SCALE GENOMIC DNA]</scope>
    <source>
        <strain evidence="3 4">DK36</strain>
    </source>
</reference>
<dbReference type="RefSeq" id="WP_150088020.1">
    <property type="nucleotide sequence ID" value="NZ_VWSF01000005.1"/>
</dbReference>
<dbReference type="EMBL" id="VWSF01000005">
    <property type="protein sequence ID" value="KAA5547426.1"/>
    <property type="molecule type" value="Genomic_DNA"/>
</dbReference>
<feature type="domain" description="Peptidase M16 N-terminal" evidence="1">
    <location>
        <begin position="40"/>
        <end position="161"/>
    </location>
</feature>
<evidence type="ECO:0000313" key="3">
    <source>
        <dbReference type="EMBL" id="KAA5547426.1"/>
    </source>
</evidence>
<organism evidence="3 4">
    <name type="scientific">Adhaeribacter rhizoryzae</name>
    <dbReference type="NCBI Taxonomy" id="2607907"/>
    <lineage>
        <taxon>Bacteria</taxon>
        <taxon>Pseudomonadati</taxon>
        <taxon>Bacteroidota</taxon>
        <taxon>Cytophagia</taxon>
        <taxon>Cytophagales</taxon>
        <taxon>Hymenobacteraceae</taxon>
        <taxon>Adhaeribacter</taxon>
    </lineage>
</organism>
<dbReference type="InterPro" id="IPR007863">
    <property type="entry name" value="Peptidase_M16_C"/>
</dbReference>
<dbReference type="Pfam" id="PF05193">
    <property type="entry name" value="Peptidase_M16_C"/>
    <property type="match status" value="1"/>
</dbReference>
<dbReference type="InterPro" id="IPR011249">
    <property type="entry name" value="Metalloenz_LuxS/M16"/>
</dbReference>
<evidence type="ECO:0000313" key="4">
    <source>
        <dbReference type="Proteomes" id="UP000323426"/>
    </source>
</evidence>
<evidence type="ECO:0000259" key="1">
    <source>
        <dbReference type="Pfam" id="PF00675"/>
    </source>
</evidence>
<dbReference type="PANTHER" id="PTHR11851:SF224">
    <property type="entry name" value="PROCESSING PROTEASE"/>
    <property type="match status" value="1"/>
</dbReference>
<gene>
    <name evidence="3" type="ORF">F0145_08855</name>
</gene>
<keyword evidence="4" id="KW-1185">Reference proteome</keyword>
<dbReference type="Proteomes" id="UP000323426">
    <property type="component" value="Unassembled WGS sequence"/>
</dbReference>
<protein>
    <submittedName>
        <fullName evidence="3">Insulinase family protein</fullName>
    </submittedName>
</protein>
<name>A0A5M6DLZ0_9BACT</name>
<dbReference type="AlphaFoldDB" id="A0A5M6DLZ0"/>
<dbReference type="Gene3D" id="3.30.830.10">
    <property type="entry name" value="Metalloenzyme, LuxS/M16 peptidase-like"/>
    <property type="match status" value="2"/>
</dbReference>
<evidence type="ECO:0000259" key="2">
    <source>
        <dbReference type="Pfam" id="PF05193"/>
    </source>
</evidence>
<dbReference type="PANTHER" id="PTHR11851">
    <property type="entry name" value="METALLOPROTEASE"/>
    <property type="match status" value="1"/>
</dbReference>
<comment type="caution">
    <text evidence="3">The sequence shown here is derived from an EMBL/GenBank/DDBJ whole genome shotgun (WGS) entry which is preliminary data.</text>
</comment>
<feature type="domain" description="Peptidase M16 C-terminal" evidence="2">
    <location>
        <begin position="181"/>
        <end position="355"/>
    </location>
</feature>